<dbReference type="PANTHER" id="PTHR31389">
    <property type="entry name" value="LD39211P"/>
    <property type="match status" value="1"/>
</dbReference>
<gene>
    <name evidence="1" type="ORF">SEV965_LOCUS35882</name>
</gene>
<dbReference type="PANTHER" id="PTHR31389:SF4">
    <property type="entry name" value="LD39211P"/>
    <property type="match status" value="1"/>
</dbReference>
<evidence type="ECO:0000313" key="1">
    <source>
        <dbReference type="EMBL" id="CAF1497253.1"/>
    </source>
</evidence>
<comment type="caution">
    <text evidence="1">The sequence shown here is derived from an EMBL/GenBank/DDBJ whole genome shotgun (WGS) entry which is preliminary data.</text>
</comment>
<name>A0A815T737_9BILA</name>
<accession>A0A815T737</accession>
<dbReference type="Proteomes" id="UP000663889">
    <property type="component" value="Unassembled WGS sequence"/>
</dbReference>
<evidence type="ECO:0000313" key="2">
    <source>
        <dbReference type="Proteomes" id="UP000663889"/>
    </source>
</evidence>
<dbReference type="InterPro" id="IPR012444">
    <property type="entry name" value="DUF1647"/>
</dbReference>
<reference evidence="1" key="1">
    <citation type="submission" date="2021-02" db="EMBL/GenBank/DDBJ databases">
        <authorList>
            <person name="Nowell W R."/>
        </authorList>
    </citation>
    <scope>NUCLEOTIDE SEQUENCE</scope>
</reference>
<dbReference type="EMBL" id="CAJNOU010006113">
    <property type="protein sequence ID" value="CAF1497253.1"/>
    <property type="molecule type" value="Genomic_DNA"/>
</dbReference>
<proteinExistence type="predicted"/>
<dbReference type="Pfam" id="PF07801">
    <property type="entry name" value="DUF1647"/>
    <property type="match status" value="1"/>
</dbReference>
<dbReference type="AlphaFoldDB" id="A0A815T737"/>
<protein>
    <submittedName>
        <fullName evidence="1">Uncharacterized protein</fullName>
    </submittedName>
</protein>
<organism evidence="1 2">
    <name type="scientific">Rotaria sordida</name>
    <dbReference type="NCBI Taxonomy" id="392033"/>
    <lineage>
        <taxon>Eukaryota</taxon>
        <taxon>Metazoa</taxon>
        <taxon>Spiralia</taxon>
        <taxon>Gnathifera</taxon>
        <taxon>Rotifera</taxon>
        <taxon>Eurotatoria</taxon>
        <taxon>Bdelloidea</taxon>
        <taxon>Philodinida</taxon>
        <taxon>Philodinidae</taxon>
        <taxon>Rotaria</taxon>
    </lineage>
</organism>
<sequence>MPSIRRFKLIRRSFFRHLLSTIFSLTCICLLLLYRDYANKQSYDLSVRIINDNHNPCYFKPSTSEFILGYNTNLSIENQLDLTRVEPTIQRIRSLLEIIRSKEDKYQSLLETFDVFNMLNPNISLKAYSFQSNIDEIKTLYNRFIKLMPDKQTIEIDQTFIDYLRKISNYLLDGLRDKRTNKFEVECVHEPVFVLACDQRFFDRFQGAIHTLDTYWSDHRILFYDLGISNEQEILLRMKCAQCTIIKFPYSSIEKFARHIGDLTTYAFKPFVIQDALRRYGTIIYADSSIRFNSNSFNPVIIDNYIRGFAARELPGHYVSCYTHTDTFTWFNQSYTNFDNIYIAEAGFVVVTDTFLTRLIMKAWLTCALEPECLITFRSQTNCSRTSLNKHRYDQSAIVIILSYFFFQGNKGTWSDKKLNDPAPYDMFTSIQRSLGDIDALRRYGTVIYADSSIRFNSNSFNPVVIDNYIRGFAARELPDRYLSCYTHTDTFTWFNQSYTNFDNIYIADDGLIIVTDTFITRLIMKAWLTCALESDCLITYQSQTKCNGTSSDKHRYDESTMVIILSYFFFQGNKGTWSDKKFNDPAPYDMFTSIQINLGDITRGALEQYYLAEKKPS</sequence>